<organism evidence="1 2">
    <name type="scientific">Symbiochloris irregularis</name>
    <dbReference type="NCBI Taxonomy" id="706552"/>
    <lineage>
        <taxon>Eukaryota</taxon>
        <taxon>Viridiplantae</taxon>
        <taxon>Chlorophyta</taxon>
        <taxon>core chlorophytes</taxon>
        <taxon>Trebouxiophyceae</taxon>
        <taxon>Trebouxiales</taxon>
        <taxon>Trebouxiaceae</taxon>
        <taxon>Symbiochloris</taxon>
    </lineage>
</organism>
<dbReference type="EMBL" id="JALJOQ010000009">
    <property type="protein sequence ID" value="KAK9812140.1"/>
    <property type="molecule type" value="Genomic_DNA"/>
</dbReference>
<protein>
    <submittedName>
        <fullName evidence="1">Uncharacterized protein</fullName>
    </submittedName>
</protein>
<evidence type="ECO:0000313" key="1">
    <source>
        <dbReference type="EMBL" id="KAK9812140.1"/>
    </source>
</evidence>
<comment type="caution">
    <text evidence="1">The sequence shown here is derived from an EMBL/GenBank/DDBJ whole genome shotgun (WGS) entry which is preliminary data.</text>
</comment>
<proteinExistence type="predicted"/>
<evidence type="ECO:0000313" key="2">
    <source>
        <dbReference type="Proteomes" id="UP001465755"/>
    </source>
</evidence>
<accession>A0AAW1PQM6</accession>
<name>A0AAW1PQM6_9CHLO</name>
<keyword evidence="2" id="KW-1185">Reference proteome</keyword>
<sequence>MRVVDVNESPALSWKALYQLLRRSVAKAQGLSSKLTMLDPSSLPTLPPDYCDLYGDFLGTCTPGECASARLELARRDTWFQFRLMMAMLAQKWTEDESLCMLLESEEPGICILLCIKGLRQRNWSQPLLETLFTVVPKRLALRNRNAMRWLMACGKVHELRSLTARAADIRLILEVR</sequence>
<dbReference type="AlphaFoldDB" id="A0AAW1PQM6"/>
<gene>
    <name evidence="1" type="ORF">WJX73_010705</name>
</gene>
<reference evidence="1 2" key="1">
    <citation type="journal article" date="2024" name="Nat. Commun.">
        <title>Phylogenomics reveals the evolutionary origins of lichenization in chlorophyte algae.</title>
        <authorList>
            <person name="Puginier C."/>
            <person name="Libourel C."/>
            <person name="Otte J."/>
            <person name="Skaloud P."/>
            <person name="Haon M."/>
            <person name="Grisel S."/>
            <person name="Petersen M."/>
            <person name="Berrin J.G."/>
            <person name="Delaux P.M."/>
            <person name="Dal Grande F."/>
            <person name="Keller J."/>
        </authorList>
    </citation>
    <scope>NUCLEOTIDE SEQUENCE [LARGE SCALE GENOMIC DNA]</scope>
    <source>
        <strain evidence="1 2">SAG 2036</strain>
    </source>
</reference>
<dbReference type="Proteomes" id="UP001465755">
    <property type="component" value="Unassembled WGS sequence"/>
</dbReference>